<proteinExistence type="predicted"/>
<comment type="caution">
    <text evidence="2">The sequence shown here is derived from an EMBL/GenBank/DDBJ whole genome shotgun (WGS) entry which is preliminary data.</text>
</comment>
<sequence length="113" mass="13926">MMAVDLKNPKKLIEEICEDQRVMNRRTWYWVTLTAILCILFVGYLYLTVFWLTPSWIIEKPIPFYYQKWFLGVYSSIAVIYLIIYLFVGYRMYREDSKKMEKYKKYEVLMQQD</sequence>
<evidence type="ECO:0000313" key="3">
    <source>
        <dbReference type="Proteomes" id="UP000483820"/>
    </source>
</evidence>
<keyword evidence="1" id="KW-0812">Transmembrane</keyword>
<reference evidence="2 3" key="1">
    <citation type="submission" date="2019-12" db="EMBL/GenBank/DDBJ databases">
        <title>Chromosome-level assembly of the Caenorhabditis remanei genome.</title>
        <authorList>
            <person name="Teterina A.A."/>
            <person name="Willis J.H."/>
            <person name="Phillips P.C."/>
        </authorList>
    </citation>
    <scope>NUCLEOTIDE SEQUENCE [LARGE SCALE GENOMIC DNA]</scope>
    <source>
        <strain evidence="2 3">PX506</strain>
        <tissue evidence="2">Whole organism</tissue>
    </source>
</reference>
<feature type="transmembrane region" description="Helical" evidence="1">
    <location>
        <begin position="28"/>
        <end position="49"/>
    </location>
</feature>
<accession>A0A6A5GX31</accession>
<dbReference type="Proteomes" id="UP000483820">
    <property type="component" value="Chromosome IV"/>
</dbReference>
<evidence type="ECO:0000313" key="2">
    <source>
        <dbReference type="EMBL" id="KAF1759065.1"/>
    </source>
</evidence>
<gene>
    <name evidence="2" type="ORF">GCK72_015525</name>
</gene>
<feature type="transmembrane region" description="Helical" evidence="1">
    <location>
        <begin position="69"/>
        <end position="90"/>
    </location>
</feature>
<protein>
    <submittedName>
        <fullName evidence="2">Uncharacterized protein</fullName>
    </submittedName>
</protein>
<name>A0A6A5GX31_CAERE</name>
<dbReference type="GeneID" id="78776088"/>
<dbReference type="RefSeq" id="XP_053585710.1">
    <property type="nucleotide sequence ID" value="XM_053730938.1"/>
</dbReference>
<organism evidence="2 3">
    <name type="scientific">Caenorhabditis remanei</name>
    <name type="common">Caenorhabditis vulgaris</name>
    <dbReference type="NCBI Taxonomy" id="31234"/>
    <lineage>
        <taxon>Eukaryota</taxon>
        <taxon>Metazoa</taxon>
        <taxon>Ecdysozoa</taxon>
        <taxon>Nematoda</taxon>
        <taxon>Chromadorea</taxon>
        <taxon>Rhabditida</taxon>
        <taxon>Rhabditina</taxon>
        <taxon>Rhabditomorpha</taxon>
        <taxon>Rhabditoidea</taxon>
        <taxon>Rhabditidae</taxon>
        <taxon>Peloderinae</taxon>
        <taxon>Caenorhabditis</taxon>
    </lineage>
</organism>
<dbReference type="EMBL" id="WUAV01000004">
    <property type="protein sequence ID" value="KAF1759065.1"/>
    <property type="molecule type" value="Genomic_DNA"/>
</dbReference>
<keyword evidence="1" id="KW-0472">Membrane</keyword>
<keyword evidence="1" id="KW-1133">Transmembrane helix</keyword>
<dbReference type="KEGG" id="crq:GCK72_015525"/>
<dbReference type="CTD" id="78776088"/>
<dbReference type="AlphaFoldDB" id="A0A6A5GX31"/>
<evidence type="ECO:0000256" key="1">
    <source>
        <dbReference type="SAM" id="Phobius"/>
    </source>
</evidence>